<evidence type="ECO:0008006" key="3">
    <source>
        <dbReference type="Google" id="ProtNLM"/>
    </source>
</evidence>
<gene>
    <name evidence="1" type="ORF">NWP22_00490</name>
</gene>
<dbReference type="RefSeq" id="WP_280801391.1">
    <property type="nucleotide sequence ID" value="NZ_JANQDF010000005.1"/>
</dbReference>
<keyword evidence="2" id="KW-1185">Reference proteome</keyword>
<dbReference type="EMBL" id="JANQDF010000005">
    <property type="protein sequence ID" value="MDH6104376.1"/>
    <property type="molecule type" value="Genomic_DNA"/>
</dbReference>
<comment type="caution">
    <text evidence="1">The sequence shown here is derived from an EMBL/GenBank/DDBJ whole genome shotgun (WGS) entry which is preliminary data.</text>
</comment>
<protein>
    <recommendedName>
        <fullName evidence="3">Outer membrane protein beta-barrel domain-containing protein</fullName>
    </recommendedName>
</protein>
<evidence type="ECO:0000313" key="2">
    <source>
        <dbReference type="Proteomes" id="UP001159386"/>
    </source>
</evidence>
<reference evidence="1 2" key="1">
    <citation type="journal article" date="2023" name="J. Phycol.">
        <title>Chrysosporum ovalisporum is synonymous with the true-branching cyanobacterium Umezakia natans (Nostocales/Aphanizomenonaceae).</title>
        <authorList>
            <person name="McGregor G.B."/>
            <person name="Sendall B.C."/>
            <person name="Niiyama Y."/>
            <person name="Tuji A."/>
            <person name="Willis A."/>
        </authorList>
    </citation>
    <scope>NUCLEOTIDE SEQUENCE [LARGE SCALE GENOMIC DNA]</scope>
    <source>
        <strain evidence="1 2">CS-531</strain>
    </source>
</reference>
<dbReference type="Proteomes" id="UP001159386">
    <property type="component" value="Unassembled WGS sequence"/>
</dbReference>
<accession>A0ABT6KAA8</accession>
<name>A0ABT6KAA8_9CYAN</name>
<organism evidence="1 2">
    <name type="scientific">Anabaenopsis tanganyikae CS-531</name>
    <dbReference type="NCBI Taxonomy" id="2785304"/>
    <lineage>
        <taxon>Bacteria</taxon>
        <taxon>Bacillati</taxon>
        <taxon>Cyanobacteriota</taxon>
        <taxon>Cyanophyceae</taxon>
        <taxon>Nostocales</taxon>
        <taxon>Nodulariaceae</taxon>
        <taxon>Anabaenopsis</taxon>
        <taxon>Anabaenopsis tanganyikae</taxon>
    </lineage>
</organism>
<proteinExistence type="predicted"/>
<evidence type="ECO:0000313" key="1">
    <source>
        <dbReference type="EMBL" id="MDH6104376.1"/>
    </source>
</evidence>
<sequence length="416" mass="44729">MTAITIKSVSAADNAQKNMILPNQINQVFYGENSHKSSIYPGNKKSYITVTERLLTSRKSNNPVKLHTSNSEDLAVNIELEKIRNYSVAHLGFSSKNVLNSKINTSQILLTSHHNNIDGESPEEIPQPTNLVNLLSQKQPELSTDVELSSPEEDIPSNSDTLRQELLIDPIINTQESIIKTEPPRAFPGSTAGTPSGYGASGGQVYVGVGLLFPLEEDSDGFRDGSYSAGFGLGDPLKSVGLEVNVNFASSGGTYFKGGEFDVGTSGYMGLKLHKYLRNRTSVAVGWSNALKWGESSDNKDTIYGVVTRAFLLQPDNPHHQLPLTISVGFGNGGFRSLGARAAGGNNANIFGSLGLRVIPEASLVSSWTGNRVNVGTSIAPFRNRPIVINAILTDISRNFDTGLGFALSAGYSFKF</sequence>